<proteinExistence type="inferred from homology"/>
<name>A0ABQ8XC72_9EUKA</name>
<evidence type="ECO:0000313" key="4">
    <source>
        <dbReference type="Proteomes" id="UP001150062"/>
    </source>
</evidence>
<comment type="similarity">
    <text evidence="1">Belongs to the beta-catenin family.</text>
</comment>
<dbReference type="Proteomes" id="UP001150062">
    <property type="component" value="Unassembled WGS sequence"/>
</dbReference>
<gene>
    <name evidence="3" type="ORF">M0813_08349</name>
</gene>
<reference evidence="3" key="1">
    <citation type="submission" date="2022-08" db="EMBL/GenBank/DDBJ databases">
        <title>Novel sulfate-reducing endosymbionts in the free-living metamonad Anaeramoeba.</title>
        <authorList>
            <person name="Jerlstrom-Hultqvist J."/>
            <person name="Cepicka I."/>
            <person name="Gallot-Lavallee L."/>
            <person name="Salas-Leiva D."/>
            <person name="Curtis B.A."/>
            <person name="Zahonova K."/>
            <person name="Pipaliya S."/>
            <person name="Dacks J."/>
            <person name="Roger A.J."/>
        </authorList>
    </citation>
    <scope>NUCLEOTIDE SEQUENCE</scope>
    <source>
        <strain evidence="3">Schooner1</strain>
    </source>
</reference>
<accession>A0ABQ8XC72</accession>
<dbReference type="EMBL" id="JAOAOG010000325">
    <property type="protein sequence ID" value="KAJ6228854.1"/>
    <property type="molecule type" value="Genomic_DNA"/>
</dbReference>
<dbReference type="PANTHER" id="PTHR47249">
    <property type="entry name" value="VACUOLAR PROTEIN 8"/>
    <property type="match status" value="1"/>
</dbReference>
<keyword evidence="2" id="KW-0677">Repeat</keyword>
<keyword evidence="4" id="KW-1185">Reference proteome</keyword>
<evidence type="ECO:0000313" key="3">
    <source>
        <dbReference type="EMBL" id="KAJ6228854.1"/>
    </source>
</evidence>
<dbReference type="InterPro" id="IPR011989">
    <property type="entry name" value="ARM-like"/>
</dbReference>
<dbReference type="PANTHER" id="PTHR47249:SF1">
    <property type="entry name" value="VACUOLAR PROTEIN 8"/>
    <property type="match status" value="1"/>
</dbReference>
<dbReference type="InterPro" id="IPR045156">
    <property type="entry name" value="Vac8"/>
</dbReference>
<sequence>MNFFKNCCTKSSTAEEDDTYLIDPLLEMETNSLEDLDEDTAFKYLKQEYENKKDLDKLVILLLKISGSQKQKRLEYCAEIIYKLWGDENYESEIKIPQGKDKQKDLFQSMSNLLDPESKNTHTIVLDTLVRLTGEQEQYNLSSIGDLASHLVISVGTLPILKTIAGLKDHKLQRRVVAIIANVSYYDENHEAVAEIMVPTLIDLLTSGSKRVRRNSLIIFHRITRTQPTNENLAINLDPFFQLLKNKDLTIQYYTLATLSELTNTKNAVEQLLEKEKTIHNLFQIGSYKTNEYINEKNTNILQVLIIFKNICVIPEGQIILIKNGVSKFLFRFYESSNLEIRKRAVQTTAALVKNNSKSSFALVKAGAISKLFNLIETTDESMVIQEIIGACRFFAEEEEIALQLTKEGLIQVCSEILSPTNISKRMTISITVSLGLRTCIFQAMQSLIVHHGLELSRKQIIEHKFISHGIESLGLKDDDLKLAIFNFFDSILSFPKYRNSFDTELGDILDITVQFGTFKSKNQQLILRVIHFVKAVCNTEKRVIELLQSGVIKELVSILRKYVEFIQKNEVTDFINKTVKKILQIFMLCLAFYGGEINRISWVCGETQLNIILSYLEIQDQNQNSKFIAATILENISQIESFRENLRKTALVRIQNILEILKDEKAKKSIQNCIRILNKK</sequence>
<comment type="caution">
    <text evidence="3">The sequence shown here is derived from an EMBL/GenBank/DDBJ whole genome shotgun (WGS) entry which is preliminary data.</text>
</comment>
<evidence type="ECO:0000256" key="2">
    <source>
        <dbReference type="ARBA" id="ARBA00022737"/>
    </source>
</evidence>
<dbReference type="Gene3D" id="1.25.10.10">
    <property type="entry name" value="Leucine-rich Repeat Variant"/>
    <property type="match status" value="2"/>
</dbReference>
<evidence type="ECO:0000256" key="1">
    <source>
        <dbReference type="ARBA" id="ARBA00005462"/>
    </source>
</evidence>
<dbReference type="SUPFAM" id="SSF48371">
    <property type="entry name" value="ARM repeat"/>
    <property type="match status" value="1"/>
</dbReference>
<protein>
    <submittedName>
        <fullName evidence="3">Vacuolar protein</fullName>
    </submittedName>
</protein>
<dbReference type="InterPro" id="IPR016024">
    <property type="entry name" value="ARM-type_fold"/>
</dbReference>
<organism evidence="3 4">
    <name type="scientific">Anaeramoeba flamelloides</name>
    <dbReference type="NCBI Taxonomy" id="1746091"/>
    <lineage>
        <taxon>Eukaryota</taxon>
        <taxon>Metamonada</taxon>
        <taxon>Anaeramoebidae</taxon>
        <taxon>Anaeramoeba</taxon>
    </lineage>
</organism>